<sequence>MYRVLIVDDEPMIRQSLSVLISERKDLIVDVKTAENGAAALGILEEGLPDFIFTDIRMPKMNGIELCRHLFQQDSSVQIAVVSGYGDFEYAQQCMSLGVKEYLLKPVSRDKVHHVLEKMAAAARKKKKSTYISPVRLEEVAHAMEQAIWSLSKEQLNKLLKDCEQEFMGYGLGEKQQQELLQALYGLVLKKLNARDIYAFQVNTELMFHEGRELYPRLQDALNLFIDQLQSKRRGHVKDPVEESKRYIEAHLARESSLEEVADILGLNPSYFSQMFKQSTGETFVQYRIRRRMERAKKLLQQPHYRITDIAYDIGYADHSHFTKTFKKYTGVSPSEFRQSLGMNG</sequence>
<dbReference type="PROSITE" id="PS01124">
    <property type="entry name" value="HTH_ARAC_FAMILY_2"/>
    <property type="match status" value="1"/>
</dbReference>
<dbReference type="PANTHER" id="PTHR43280:SF2">
    <property type="entry name" value="HTH-TYPE TRANSCRIPTIONAL REGULATOR EXSA"/>
    <property type="match status" value="1"/>
</dbReference>
<evidence type="ECO:0000256" key="2">
    <source>
        <dbReference type="ARBA" id="ARBA00023125"/>
    </source>
</evidence>
<feature type="modified residue" description="4-aspartylphosphate" evidence="4">
    <location>
        <position position="55"/>
    </location>
</feature>
<dbReference type="OrthoDB" id="9788446at2"/>
<dbReference type="SMART" id="SM00342">
    <property type="entry name" value="HTH_ARAC"/>
    <property type="match status" value="1"/>
</dbReference>
<dbReference type="InterPro" id="IPR001789">
    <property type="entry name" value="Sig_transdc_resp-reg_receiver"/>
</dbReference>
<dbReference type="PROSITE" id="PS00041">
    <property type="entry name" value="HTH_ARAC_FAMILY_1"/>
    <property type="match status" value="1"/>
</dbReference>
<dbReference type="RefSeq" id="WP_138226264.1">
    <property type="nucleotide sequence ID" value="NZ_CP040396.1"/>
</dbReference>
<evidence type="ECO:0000313" key="8">
    <source>
        <dbReference type="Proteomes" id="UP000300879"/>
    </source>
</evidence>
<evidence type="ECO:0000256" key="1">
    <source>
        <dbReference type="ARBA" id="ARBA00023015"/>
    </source>
</evidence>
<dbReference type="SMART" id="SM00448">
    <property type="entry name" value="REC"/>
    <property type="match status" value="1"/>
</dbReference>
<dbReference type="PANTHER" id="PTHR43280">
    <property type="entry name" value="ARAC-FAMILY TRANSCRIPTIONAL REGULATOR"/>
    <property type="match status" value="1"/>
</dbReference>
<feature type="domain" description="HTH araC/xylS-type" evidence="5">
    <location>
        <begin position="242"/>
        <end position="340"/>
    </location>
</feature>
<dbReference type="InterPro" id="IPR011006">
    <property type="entry name" value="CheY-like_superfamily"/>
</dbReference>
<name>A0A4P8XM30_9BACL</name>
<dbReference type="PRINTS" id="PR00032">
    <property type="entry name" value="HTHARAC"/>
</dbReference>
<organism evidence="7 8">
    <name type="scientific">Paenibacillus algicola</name>
    <dbReference type="NCBI Taxonomy" id="2565926"/>
    <lineage>
        <taxon>Bacteria</taxon>
        <taxon>Bacillati</taxon>
        <taxon>Bacillota</taxon>
        <taxon>Bacilli</taxon>
        <taxon>Bacillales</taxon>
        <taxon>Paenibacillaceae</taxon>
        <taxon>Paenibacillus</taxon>
    </lineage>
</organism>
<gene>
    <name evidence="7" type="ORF">E6C60_2663</name>
</gene>
<evidence type="ECO:0000256" key="3">
    <source>
        <dbReference type="ARBA" id="ARBA00023163"/>
    </source>
</evidence>
<evidence type="ECO:0000256" key="4">
    <source>
        <dbReference type="PROSITE-ProRule" id="PRU00169"/>
    </source>
</evidence>
<dbReference type="Gene3D" id="1.10.10.60">
    <property type="entry name" value="Homeodomain-like"/>
    <property type="match status" value="2"/>
</dbReference>
<evidence type="ECO:0000313" key="7">
    <source>
        <dbReference type="EMBL" id="QCT03375.1"/>
    </source>
</evidence>
<dbReference type="KEGG" id="palo:E6C60_2663"/>
<dbReference type="InterPro" id="IPR009057">
    <property type="entry name" value="Homeodomain-like_sf"/>
</dbReference>
<dbReference type="InterPro" id="IPR020449">
    <property type="entry name" value="Tscrpt_reg_AraC-type_HTH"/>
</dbReference>
<reference evidence="7 8" key="1">
    <citation type="submission" date="2019-05" db="EMBL/GenBank/DDBJ databases">
        <authorList>
            <person name="Chen C."/>
        </authorList>
    </citation>
    <scope>NUCLEOTIDE SEQUENCE [LARGE SCALE GENOMIC DNA]</scope>
    <source>
        <strain evidence="7 8">HB172198</strain>
    </source>
</reference>
<protein>
    <submittedName>
        <fullName evidence="7">Two component transcriptional regulator, AraC family</fullName>
    </submittedName>
</protein>
<dbReference type="Pfam" id="PF00072">
    <property type="entry name" value="Response_reg"/>
    <property type="match status" value="1"/>
</dbReference>
<dbReference type="AlphaFoldDB" id="A0A4P8XM30"/>
<dbReference type="InterPro" id="IPR018060">
    <property type="entry name" value="HTH_AraC"/>
</dbReference>
<dbReference type="Gene3D" id="3.40.50.2300">
    <property type="match status" value="1"/>
</dbReference>
<dbReference type="CDD" id="cd17536">
    <property type="entry name" value="REC_YesN-like"/>
    <property type="match status" value="1"/>
</dbReference>
<feature type="domain" description="Response regulatory" evidence="6">
    <location>
        <begin position="3"/>
        <end position="120"/>
    </location>
</feature>
<dbReference type="GO" id="GO:0000160">
    <property type="term" value="P:phosphorelay signal transduction system"/>
    <property type="evidence" value="ECO:0007669"/>
    <property type="project" value="InterPro"/>
</dbReference>
<dbReference type="EMBL" id="CP040396">
    <property type="protein sequence ID" value="QCT03375.1"/>
    <property type="molecule type" value="Genomic_DNA"/>
</dbReference>
<dbReference type="Proteomes" id="UP000300879">
    <property type="component" value="Chromosome"/>
</dbReference>
<proteinExistence type="predicted"/>
<accession>A0A4P8XM30</accession>
<dbReference type="SUPFAM" id="SSF52172">
    <property type="entry name" value="CheY-like"/>
    <property type="match status" value="1"/>
</dbReference>
<dbReference type="GO" id="GO:0043565">
    <property type="term" value="F:sequence-specific DNA binding"/>
    <property type="evidence" value="ECO:0007669"/>
    <property type="project" value="InterPro"/>
</dbReference>
<keyword evidence="2" id="KW-0238">DNA-binding</keyword>
<keyword evidence="1" id="KW-0805">Transcription regulation</keyword>
<keyword evidence="8" id="KW-1185">Reference proteome</keyword>
<evidence type="ECO:0000259" key="5">
    <source>
        <dbReference type="PROSITE" id="PS01124"/>
    </source>
</evidence>
<dbReference type="GO" id="GO:0003700">
    <property type="term" value="F:DNA-binding transcription factor activity"/>
    <property type="evidence" value="ECO:0007669"/>
    <property type="project" value="InterPro"/>
</dbReference>
<dbReference type="PROSITE" id="PS50110">
    <property type="entry name" value="RESPONSE_REGULATORY"/>
    <property type="match status" value="1"/>
</dbReference>
<keyword evidence="4" id="KW-0597">Phosphoprotein</keyword>
<evidence type="ECO:0000259" key="6">
    <source>
        <dbReference type="PROSITE" id="PS50110"/>
    </source>
</evidence>
<dbReference type="SUPFAM" id="SSF46689">
    <property type="entry name" value="Homeodomain-like"/>
    <property type="match status" value="2"/>
</dbReference>
<dbReference type="Pfam" id="PF12833">
    <property type="entry name" value="HTH_18"/>
    <property type="match status" value="1"/>
</dbReference>
<dbReference type="InterPro" id="IPR018062">
    <property type="entry name" value="HTH_AraC-typ_CS"/>
</dbReference>
<keyword evidence="3" id="KW-0804">Transcription</keyword>